<dbReference type="PANTHER" id="PTHR48111">
    <property type="entry name" value="REGULATOR OF RPOS"/>
    <property type="match status" value="1"/>
</dbReference>
<protein>
    <submittedName>
        <fullName evidence="5">Response regulator</fullName>
    </submittedName>
</protein>
<dbReference type="Pfam" id="PF04397">
    <property type="entry name" value="LytTR"/>
    <property type="match status" value="1"/>
</dbReference>
<dbReference type="PROSITE" id="PS50110">
    <property type="entry name" value="RESPONSE_REGULATORY"/>
    <property type="match status" value="1"/>
</dbReference>
<feature type="domain" description="HTH LytTR-type" evidence="4">
    <location>
        <begin position="146"/>
        <end position="254"/>
    </location>
</feature>
<dbReference type="SUPFAM" id="SSF52172">
    <property type="entry name" value="CheY-like"/>
    <property type="match status" value="1"/>
</dbReference>
<dbReference type="EMBL" id="WTVQ01000001">
    <property type="protein sequence ID" value="NMG73219.1"/>
    <property type="molecule type" value="Genomic_DNA"/>
</dbReference>
<dbReference type="RefSeq" id="WP_169258376.1">
    <property type="nucleotide sequence ID" value="NZ_WTVQ01000001.1"/>
</dbReference>
<feature type="domain" description="Response regulatory" evidence="3">
    <location>
        <begin position="8"/>
        <end position="125"/>
    </location>
</feature>
<dbReference type="Gene3D" id="3.40.50.2300">
    <property type="match status" value="1"/>
</dbReference>
<keyword evidence="2" id="KW-0597">Phosphoprotein</keyword>
<reference evidence="5 6" key="1">
    <citation type="submission" date="2019-12" db="EMBL/GenBank/DDBJ databases">
        <title>Comparative genomics gives insights into the taxonomy of the Azoarcus-Aromatoleum group and reveals separate origins of nif in the plant-associated Azoarcus and non-plant-associated Aromatoleum sub-groups.</title>
        <authorList>
            <person name="Lafos M."/>
            <person name="Maluk M."/>
            <person name="Batista M."/>
            <person name="Junghare M."/>
            <person name="Carmona M."/>
            <person name="Faoro H."/>
            <person name="Cruz L.M."/>
            <person name="Battistoni F."/>
            <person name="De Souza E."/>
            <person name="Pedrosa F."/>
            <person name="Chen W.-M."/>
            <person name="Poole P.S."/>
            <person name="Dixon R.A."/>
            <person name="James E.K."/>
        </authorList>
    </citation>
    <scope>NUCLEOTIDE SEQUENCE [LARGE SCALE GENOMIC DNA]</scope>
    <source>
        <strain evidence="5 6">22Lin</strain>
    </source>
</reference>
<dbReference type="SMART" id="SM00448">
    <property type="entry name" value="REC"/>
    <property type="match status" value="1"/>
</dbReference>
<dbReference type="PANTHER" id="PTHR48111:SF69">
    <property type="entry name" value="RESPONSE REGULATOR RECEIVER"/>
    <property type="match status" value="1"/>
</dbReference>
<accession>A0ABX1Q4C8</accession>
<evidence type="ECO:0000313" key="5">
    <source>
        <dbReference type="EMBL" id="NMG73219.1"/>
    </source>
</evidence>
<organism evidence="5 6">
    <name type="scientific">Aromatoleum diolicum</name>
    <dbReference type="NCBI Taxonomy" id="75796"/>
    <lineage>
        <taxon>Bacteria</taxon>
        <taxon>Pseudomonadati</taxon>
        <taxon>Pseudomonadota</taxon>
        <taxon>Betaproteobacteria</taxon>
        <taxon>Rhodocyclales</taxon>
        <taxon>Rhodocyclaceae</taxon>
        <taxon>Aromatoleum</taxon>
    </lineage>
</organism>
<keyword evidence="6" id="KW-1185">Reference proteome</keyword>
<evidence type="ECO:0000256" key="2">
    <source>
        <dbReference type="PROSITE-ProRule" id="PRU00169"/>
    </source>
</evidence>
<sequence>MICGPALRVAIVDDEAPARARLRDLLGDIAETQPTVVVGVAANGVEALRLLESEPADVVLADIRMPVMDGVELARHLGRLERPPAVIFTTAYDEYAVQAFELAAVDYLLKPVRAQRLADALAKARRHLPPSDAALAGLAPGARQHFSVSERGRVLLVPVAEVLFLRAESKYVTARSVAREYLLDESLVQLEQEFAGRFLRVHRNCLVARAAVVGVERAGEHEGETHWDVLLAGLAERLPISRRQWPTVKQMLGI</sequence>
<dbReference type="InterPro" id="IPR011006">
    <property type="entry name" value="CheY-like_superfamily"/>
</dbReference>
<dbReference type="Pfam" id="PF00072">
    <property type="entry name" value="Response_reg"/>
    <property type="match status" value="1"/>
</dbReference>
<evidence type="ECO:0000256" key="1">
    <source>
        <dbReference type="ARBA" id="ARBA00023125"/>
    </source>
</evidence>
<proteinExistence type="predicted"/>
<name>A0ABX1Q4C8_9RHOO</name>
<dbReference type="Gene3D" id="2.40.50.1020">
    <property type="entry name" value="LytTr DNA-binding domain"/>
    <property type="match status" value="1"/>
</dbReference>
<dbReference type="InterPro" id="IPR007492">
    <property type="entry name" value="LytTR_DNA-bd_dom"/>
</dbReference>
<dbReference type="PROSITE" id="PS50930">
    <property type="entry name" value="HTH_LYTTR"/>
    <property type="match status" value="1"/>
</dbReference>
<dbReference type="Proteomes" id="UP000648984">
    <property type="component" value="Unassembled WGS sequence"/>
</dbReference>
<evidence type="ECO:0000259" key="3">
    <source>
        <dbReference type="PROSITE" id="PS50110"/>
    </source>
</evidence>
<comment type="caution">
    <text evidence="5">The sequence shown here is derived from an EMBL/GenBank/DDBJ whole genome shotgun (WGS) entry which is preliminary data.</text>
</comment>
<keyword evidence="1" id="KW-0238">DNA-binding</keyword>
<dbReference type="InterPro" id="IPR001789">
    <property type="entry name" value="Sig_transdc_resp-reg_receiver"/>
</dbReference>
<gene>
    <name evidence="5" type="ORF">GPA25_00435</name>
</gene>
<feature type="modified residue" description="4-aspartylphosphate" evidence="2">
    <location>
        <position position="62"/>
    </location>
</feature>
<dbReference type="InterPro" id="IPR039420">
    <property type="entry name" value="WalR-like"/>
</dbReference>
<dbReference type="SMART" id="SM00850">
    <property type="entry name" value="LytTR"/>
    <property type="match status" value="1"/>
</dbReference>
<evidence type="ECO:0000259" key="4">
    <source>
        <dbReference type="PROSITE" id="PS50930"/>
    </source>
</evidence>
<evidence type="ECO:0000313" key="6">
    <source>
        <dbReference type="Proteomes" id="UP000648984"/>
    </source>
</evidence>